<sequence length="746" mass="82950">MSLRSQTPKTVSVSLQGASPAHTSKNDTLTDQNVTTIPSLVSELRATILTPYFDRVESALHERESCLLAAIKEKDKEIESLIVKESLHRLDKLNLESQLKNFRNGRAKVVVEVNKEENVGSDCMHCLELKNEVEKEKVLNDSLRVRNMLLETIKSALEKDKKEWDDQRGFVEDLMKRNTELEAEKIGLLKEKEQWDDQRGFFEGLRGFVKDLMKRYTELEAEKVGLLKEKKKWDDAKGGIDGFREEVCRAVATDEASVEYLKTKFIELSERVSRLERETAENEKLISLDEDGGGGGGDGSKTEENNKVQVDDSVEKEYALKRNRNVGVSSRDSPTQVIPSKDGGGVTGASDSLLEDMGKKCHYLQLTGNLTELGQAIPVPAFGASSSAQATGGSVEPSPAVGGDSNIEPVMVVVEEEEQEEDPYAALQPPKKRPCSHGITATSSKGSKRQALKTSSISPTVQEEGKVDAGLQAIRTAFPPNFNWRGALDAGLTTADIFSTLVPLPSKQALGLAYLLNVGLEDVVTSSELKKQLQDVRERVELLEAQRDSAMGQLKVMENRAQSLSDELHAYLESSKTIETEMKQLEKQNQTLRSDLASAKKSLEEAATDKKALGKAFVDEQDKRRAAEELAERRQKECYQYLELGLKAVEESFENVMRQGRKHKRAVKRGTSRSGTTSRRSAKTTFTDILKQLAKRFYVDLTPRTASIKIMVQEEMAKLADEADEEEDEEDAEKGETQPAVQEVET</sequence>
<dbReference type="Proteomes" id="UP001341840">
    <property type="component" value="Unassembled WGS sequence"/>
</dbReference>
<feature type="region of interest" description="Disordered" evidence="2">
    <location>
        <begin position="718"/>
        <end position="746"/>
    </location>
</feature>
<feature type="region of interest" description="Disordered" evidence="2">
    <location>
        <begin position="386"/>
        <end position="405"/>
    </location>
</feature>
<feature type="region of interest" description="Disordered" evidence="2">
    <location>
        <begin position="283"/>
        <end position="349"/>
    </location>
</feature>
<proteinExistence type="predicted"/>
<feature type="region of interest" description="Disordered" evidence="2">
    <location>
        <begin position="659"/>
        <end position="683"/>
    </location>
</feature>
<keyword evidence="4" id="KW-1185">Reference proteome</keyword>
<evidence type="ECO:0000256" key="1">
    <source>
        <dbReference type="SAM" id="Coils"/>
    </source>
</evidence>
<dbReference type="Gene3D" id="6.10.280.220">
    <property type="match status" value="1"/>
</dbReference>
<feature type="compositionally biased region" description="Polar residues" evidence="2">
    <location>
        <begin position="452"/>
        <end position="461"/>
    </location>
</feature>
<feature type="coiled-coil region" evidence="1">
    <location>
        <begin position="171"/>
        <end position="229"/>
    </location>
</feature>
<protein>
    <submittedName>
        <fullName evidence="3">Uncharacterized protein</fullName>
    </submittedName>
</protein>
<reference evidence="3 4" key="1">
    <citation type="journal article" date="2023" name="Plants (Basel)">
        <title>Bridging the Gap: Combining Genomics and Transcriptomics Approaches to Understand Stylosanthes scabra, an Orphan Legume from the Brazilian Caatinga.</title>
        <authorList>
            <person name="Ferreira-Neto J.R.C."/>
            <person name="da Silva M.D."/>
            <person name="Binneck E."/>
            <person name="de Melo N.F."/>
            <person name="da Silva R.H."/>
            <person name="de Melo A.L.T.M."/>
            <person name="Pandolfi V."/>
            <person name="Bustamante F.O."/>
            <person name="Brasileiro-Vidal A.C."/>
            <person name="Benko-Iseppon A.M."/>
        </authorList>
    </citation>
    <scope>NUCLEOTIDE SEQUENCE [LARGE SCALE GENOMIC DNA]</scope>
    <source>
        <tissue evidence="3">Leaves</tissue>
    </source>
</reference>
<evidence type="ECO:0000313" key="3">
    <source>
        <dbReference type="EMBL" id="MED6134572.1"/>
    </source>
</evidence>
<feature type="compositionally biased region" description="Low complexity" evidence="2">
    <location>
        <begin position="672"/>
        <end position="683"/>
    </location>
</feature>
<feature type="region of interest" description="Disordered" evidence="2">
    <location>
        <begin position="1"/>
        <end position="29"/>
    </location>
</feature>
<dbReference type="EMBL" id="JASCZI010060611">
    <property type="protein sequence ID" value="MED6134572.1"/>
    <property type="molecule type" value="Genomic_DNA"/>
</dbReference>
<evidence type="ECO:0000256" key="2">
    <source>
        <dbReference type="SAM" id="MobiDB-lite"/>
    </source>
</evidence>
<evidence type="ECO:0000313" key="4">
    <source>
        <dbReference type="Proteomes" id="UP001341840"/>
    </source>
</evidence>
<feature type="compositionally biased region" description="Basic and acidic residues" evidence="2">
    <location>
        <begin position="300"/>
        <end position="320"/>
    </location>
</feature>
<keyword evidence="1" id="KW-0175">Coiled coil</keyword>
<feature type="compositionally biased region" description="Acidic residues" evidence="2">
    <location>
        <begin position="722"/>
        <end position="733"/>
    </location>
</feature>
<name>A0ABU6SDT4_9FABA</name>
<feature type="compositionally biased region" description="Polar residues" evidence="2">
    <location>
        <begin position="326"/>
        <end position="338"/>
    </location>
</feature>
<organism evidence="3 4">
    <name type="scientific">Stylosanthes scabra</name>
    <dbReference type="NCBI Taxonomy" id="79078"/>
    <lineage>
        <taxon>Eukaryota</taxon>
        <taxon>Viridiplantae</taxon>
        <taxon>Streptophyta</taxon>
        <taxon>Embryophyta</taxon>
        <taxon>Tracheophyta</taxon>
        <taxon>Spermatophyta</taxon>
        <taxon>Magnoliopsida</taxon>
        <taxon>eudicotyledons</taxon>
        <taxon>Gunneridae</taxon>
        <taxon>Pentapetalae</taxon>
        <taxon>rosids</taxon>
        <taxon>fabids</taxon>
        <taxon>Fabales</taxon>
        <taxon>Fabaceae</taxon>
        <taxon>Papilionoideae</taxon>
        <taxon>50 kb inversion clade</taxon>
        <taxon>dalbergioids sensu lato</taxon>
        <taxon>Dalbergieae</taxon>
        <taxon>Pterocarpus clade</taxon>
        <taxon>Stylosanthes</taxon>
    </lineage>
</organism>
<feature type="compositionally biased region" description="Basic residues" evidence="2">
    <location>
        <begin position="659"/>
        <end position="671"/>
    </location>
</feature>
<feature type="coiled-coil region" evidence="1">
    <location>
        <begin position="526"/>
        <end position="609"/>
    </location>
</feature>
<accession>A0ABU6SDT4</accession>
<feature type="region of interest" description="Disordered" evidence="2">
    <location>
        <begin position="416"/>
        <end position="464"/>
    </location>
</feature>
<gene>
    <name evidence="3" type="ORF">PIB30_038209</name>
</gene>
<comment type="caution">
    <text evidence="3">The sequence shown here is derived from an EMBL/GenBank/DDBJ whole genome shotgun (WGS) entry which is preliminary data.</text>
</comment>